<evidence type="ECO:0000259" key="13">
    <source>
        <dbReference type="PROSITE" id="PS50887"/>
    </source>
</evidence>
<dbReference type="SUPFAM" id="SSF55785">
    <property type="entry name" value="PYP-like sensor domain (PAS domain)"/>
    <property type="match status" value="1"/>
</dbReference>
<dbReference type="InterPro" id="IPR050469">
    <property type="entry name" value="Diguanylate_Cyclase"/>
</dbReference>
<dbReference type="InterPro" id="IPR054327">
    <property type="entry name" value="His-kinase-like_sensor"/>
</dbReference>
<keyword evidence="8" id="KW-0902">Two-component regulatory system</keyword>
<evidence type="ECO:0000256" key="2">
    <source>
        <dbReference type="ARBA" id="ARBA00012528"/>
    </source>
</evidence>
<dbReference type="Gene3D" id="3.30.70.270">
    <property type="match status" value="1"/>
</dbReference>
<dbReference type="Pfam" id="PF08447">
    <property type="entry name" value="PAS_3"/>
    <property type="match status" value="1"/>
</dbReference>
<keyword evidence="7" id="KW-0067">ATP-binding</keyword>
<dbReference type="CDD" id="cd12914">
    <property type="entry name" value="PDC1_DGC_like"/>
    <property type="match status" value="1"/>
</dbReference>
<name>A0ABV6EPE6_9BRAD</name>
<feature type="domain" description="GGDEF" evidence="13">
    <location>
        <begin position="489"/>
        <end position="624"/>
    </location>
</feature>
<dbReference type="PROSITE" id="PS50887">
    <property type="entry name" value="GGDEF"/>
    <property type="match status" value="1"/>
</dbReference>
<evidence type="ECO:0000256" key="1">
    <source>
        <dbReference type="ARBA" id="ARBA00004370"/>
    </source>
</evidence>
<keyword evidence="14" id="KW-0548">Nucleotidyltransferase</keyword>
<dbReference type="CDD" id="cd12915">
    <property type="entry name" value="PDC2_DGC_like"/>
    <property type="match status" value="1"/>
</dbReference>
<evidence type="ECO:0000259" key="11">
    <source>
        <dbReference type="PROSITE" id="PS50112"/>
    </source>
</evidence>
<dbReference type="Proteomes" id="UP001589775">
    <property type="component" value="Unassembled WGS sequence"/>
</dbReference>
<evidence type="ECO:0000313" key="15">
    <source>
        <dbReference type="Proteomes" id="UP001589775"/>
    </source>
</evidence>
<protein>
    <recommendedName>
        <fullName evidence="2">diguanylate cyclase</fullName>
        <ecNumber evidence="2">2.7.7.65</ecNumber>
    </recommendedName>
</protein>
<comment type="catalytic activity">
    <reaction evidence="9">
        <text>2 GTP = 3',3'-c-di-GMP + 2 diphosphate</text>
        <dbReference type="Rhea" id="RHEA:24898"/>
        <dbReference type="ChEBI" id="CHEBI:33019"/>
        <dbReference type="ChEBI" id="CHEBI:37565"/>
        <dbReference type="ChEBI" id="CHEBI:58805"/>
        <dbReference type="EC" id="2.7.7.65"/>
    </reaction>
</comment>
<feature type="domain" description="PAC" evidence="12">
    <location>
        <begin position="402"/>
        <end position="454"/>
    </location>
</feature>
<dbReference type="SMART" id="SM00267">
    <property type="entry name" value="GGDEF"/>
    <property type="match status" value="1"/>
</dbReference>
<dbReference type="GO" id="GO:0052621">
    <property type="term" value="F:diguanylate cyclase activity"/>
    <property type="evidence" value="ECO:0007669"/>
    <property type="project" value="UniProtKB-EC"/>
</dbReference>
<feature type="domain" description="PAS" evidence="11">
    <location>
        <begin position="328"/>
        <end position="399"/>
    </location>
</feature>
<keyword evidence="6" id="KW-0418">Kinase</keyword>
<comment type="subcellular location">
    <subcellularLocation>
        <location evidence="1">Membrane</location>
    </subcellularLocation>
</comment>
<proteinExistence type="predicted"/>
<dbReference type="InterPro" id="IPR000700">
    <property type="entry name" value="PAS-assoc_C"/>
</dbReference>
<dbReference type="EMBL" id="JBHLWM010000001">
    <property type="protein sequence ID" value="MFC0240103.1"/>
    <property type="molecule type" value="Genomic_DNA"/>
</dbReference>
<feature type="transmembrane region" description="Helical" evidence="10">
    <location>
        <begin position="295"/>
        <end position="316"/>
    </location>
</feature>
<dbReference type="Gene3D" id="3.30.450.20">
    <property type="entry name" value="PAS domain"/>
    <property type="match status" value="3"/>
</dbReference>
<keyword evidence="10" id="KW-1133">Transmembrane helix</keyword>
<dbReference type="SMART" id="SM00091">
    <property type="entry name" value="PAS"/>
    <property type="match status" value="1"/>
</dbReference>
<comment type="caution">
    <text evidence="14">The sequence shown here is derived from an EMBL/GenBank/DDBJ whole genome shotgun (WGS) entry which is preliminary data.</text>
</comment>
<dbReference type="InterPro" id="IPR000014">
    <property type="entry name" value="PAS"/>
</dbReference>
<dbReference type="PROSITE" id="PS50113">
    <property type="entry name" value="PAC"/>
    <property type="match status" value="1"/>
</dbReference>
<evidence type="ECO:0000256" key="3">
    <source>
        <dbReference type="ARBA" id="ARBA00022553"/>
    </source>
</evidence>
<dbReference type="RefSeq" id="WP_378385759.1">
    <property type="nucleotide sequence ID" value="NZ_JBHLWM010000001.1"/>
</dbReference>
<gene>
    <name evidence="14" type="ORF">ACFFJ6_06470</name>
</gene>
<evidence type="ECO:0000259" key="12">
    <source>
        <dbReference type="PROSITE" id="PS50113"/>
    </source>
</evidence>
<evidence type="ECO:0000256" key="6">
    <source>
        <dbReference type="ARBA" id="ARBA00022777"/>
    </source>
</evidence>
<evidence type="ECO:0000256" key="4">
    <source>
        <dbReference type="ARBA" id="ARBA00022679"/>
    </source>
</evidence>
<organism evidence="14 15">
    <name type="scientific">Rhodopseudomonas telluris</name>
    <dbReference type="NCBI Taxonomy" id="644215"/>
    <lineage>
        <taxon>Bacteria</taxon>
        <taxon>Pseudomonadati</taxon>
        <taxon>Pseudomonadota</taxon>
        <taxon>Alphaproteobacteria</taxon>
        <taxon>Hyphomicrobiales</taxon>
        <taxon>Nitrobacteraceae</taxon>
        <taxon>Rhodopseudomonas</taxon>
    </lineage>
</organism>
<dbReference type="PROSITE" id="PS50112">
    <property type="entry name" value="PAS"/>
    <property type="match status" value="1"/>
</dbReference>
<dbReference type="SUPFAM" id="SSF103190">
    <property type="entry name" value="Sensory domain-like"/>
    <property type="match status" value="1"/>
</dbReference>
<evidence type="ECO:0000313" key="14">
    <source>
        <dbReference type="EMBL" id="MFC0240103.1"/>
    </source>
</evidence>
<keyword evidence="3" id="KW-0597">Phosphoprotein</keyword>
<dbReference type="SUPFAM" id="SSF55073">
    <property type="entry name" value="Nucleotide cyclase"/>
    <property type="match status" value="1"/>
</dbReference>
<sequence>MNVRKPTAPSSTSRLTTPVLIVTMFVLALSACVLGLVVWKGYEARQNALAQSETEMRNLAHSLAEHASHTIQTIDVVMDDLVAFLRLPSHPSRQTLDARLREVADNLDQINELVVFDANGNIRYASLAMPPSINNADRSYFVHHRDSTDNSLQITGPMLSRHSGRPIIALTRRIENADGSFAGVVIATIESDYFTDFYKTLNLGPDGAITLAASDGRIMIRWPSAAEGKDLSNTVLLRELLPRGPQGYNVETSPFDGLVKYYAYERVQRYPLLVTVARTEASVLARWHEGIRSDALVASAMLACVVLLAAVLAGQLRNRQRFEAILRERDARHRLIDANIGDVVVLLDEHGVVNFMSESVEAVLGFTPDEMVGRVYADMLHPDDVAGVRAMGRRLVDAKDGLRAEFRMERADATIVWLEANFRYTRQNGKPGNHIVCTLRDVTRRKEMEDEVDALNSRLAELARTDGLTSLPNRRAHEDFIEDAFAAHAQLSVLMIDVDYFKGFNDGLGHQAGDQGLKLIGSLLAGAVAAIGGHAARYGGEEFAIVLPGADAEAAMQLAHLIRREIRQLGLANPASPAGYLTVSIGVATRTAETNDPATLVRDADTALYQAKRTGRNRSVAALVHVADAVPLAPRADAETAPSTPEATRVPNA</sequence>
<dbReference type="EC" id="2.7.7.65" evidence="2"/>
<dbReference type="Pfam" id="PF00990">
    <property type="entry name" value="GGDEF"/>
    <property type="match status" value="1"/>
</dbReference>
<dbReference type="InterPro" id="IPR043128">
    <property type="entry name" value="Rev_trsase/Diguanyl_cyclase"/>
</dbReference>
<feature type="transmembrane region" description="Helical" evidence="10">
    <location>
        <begin position="20"/>
        <end position="39"/>
    </location>
</feature>
<dbReference type="NCBIfam" id="TIGR00229">
    <property type="entry name" value="sensory_box"/>
    <property type="match status" value="1"/>
</dbReference>
<dbReference type="NCBIfam" id="TIGR00254">
    <property type="entry name" value="GGDEF"/>
    <property type="match status" value="1"/>
</dbReference>
<dbReference type="InterPro" id="IPR029151">
    <property type="entry name" value="Sensor-like_sf"/>
</dbReference>
<dbReference type="CDD" id="cd00130">
    <property type="entry name" value="PAS"/>
    <property type="match status" value="1"/>
</dbReference>
<keyword evidence="10" id="KW-0472">Membrane</keyword>
<evidence type="ECO:0000256" key="10">
    <source>
        <dbReference type="SAM" id="Phobius"/>
    </source>
</evidence>
<evidence type="ECO:0000256" key="5">
    <source>
        <dbReference type="ARBA" id="ARBA00022741"/>
    </source>
</evidence>
<dbReference type="CDD" id="cd01949">
    <property type="entry name" value="GGDEF"/>
    <property type="match status" value="1"/>
</dbReference>
<dbReference type="Pfam" id="PF22588">
    <property type="entry name" value="dCache_1_like"/>
    <property type="match status" value="1"/>
</dbReference>
<dbReference type="InterPro" id="IPR000160">
    <property type="entry name" value="GGDEF_dom"/>
</dbReference>
<evidence type="ECO:0000256" key="8">
    <source>
        <dbReference type="ARBA" id="ARBA00023012"/>
    </source>
</evidence>
<keyword evidence="15" id="KW-1185">Reference proteome</keyword>
<dbReference type="PANTHER" id="PTHR45138">
    <property type="entry name" value="REGULATORY COMPONENTS OF SENSORY TRANSDUCTION SYSTEM"/>
    <property type="match status" value="1"/>
</dbReference>
<evidence type="ECO:0000256" key="9">
    <source>
        <dbReference type="ARBA" id="ARBA00034247"/>
    </source>
</evidence>
<keyword evidence="5" id="KW-0547">Nucleotide-binding</keyword>
<keyword evidence="4 14" id="KW-0808">Transferase</keyword>
<dbReference type="PROSITE" id="PS51257">
    <property type="entry name" value="PROKAR_LIPOPROTEIN"/>
    <property type="match status" value="1"/>
</dbReference>
<dbReference type="InterPro" id="IPR013655">
    <property type="entry name" value="PAS_fold_3"/>
</dbReference>
<dbReference type="InterPro" id="IPR035965">
    <property type="entry name" value="PAS-like_dom_sf"/>
</dbReference>
<dbReference type="InterPro" id="IPR029787">
    <property type="entry name" value="Nucleotide_cyclase"/>
</dbReference>
<evidence type="ECO:0000256" key="7">
    <source>
        <dbReference type="ARBA" id="ARBA00022840"/>
    </source>
</evidence>
<accession>A0ABV6EPE6</accession>
<dbReference type="PANTHER" id="PTHR45138:SF9">
    <property type="entry name" value="DIGUANYLATE CYCLASE DGCM-RELATED"/>
    <property type="match status" value="1"/>
</dbReference>
<keyword evidence="10" id="KW-0812">Transmembrane</keyword>
<reference evidence="14 15" key="1">
    <citation type="submission" date="2024-09" db="EMBL/GenBank/DDBJ databases">
        <authorList>
            <person name="Sun Q."/>
            <person name="Mori K."/>
        </authorList>
    </citation>
    <scope>NUCLEOTIDE SEQUENCE [LARGE SCALE GENOMIC DNA]</scope>
    <source>
        <strain evidence="14 15">KCTC 23279</strain>
    </source>
</reference>